<evidence type="ECO:0000256" key="1">
    <source>
        <dbReference type="SAM" id="SignalP"/>
    </source>
</evidence>
<proteinExistence type="predicted"/>
<feature type="chain" id="PRO_5030009039" evidence="1">
    <location>
        <begin position="20"/>
        <end position="142"/>
    </location>
</feature>
<dbReference type="PANTHER" id="PTHR35535:SF1">
    <property type="entry name" value="HEAT SHOCK PROTEIN HSLJ"/>
    <property type="match status" value="1"/>
</dbReference>
<dbReference type="OrthoDB" id="5600341at2"/>
<evidence type="ECO:0000313" key="3">
    <source>
        <dbReference type="EMBL" id="PSW26068.1"/>
    </source>
</evidence>
<gene>
    <name evidence="3" type="ORF">C9I94_05835</name>
</gene>
<dbReference type="EMBL" id="PYLZ01000002">
    <property type="protein sequence ID" value="PSW26068.1"/>
    <property type="molecule type" value="Genomic_DNA"/>
</dbReference>
<dbReference type="Proteomes" id="UP000240481">
    <property type="component" value="Unassembled WGS sequence"/>
</dbReference>
<feature type="domain" description="DUF306" evidence="2">
    <location>
        <begin position="30"/>
        <end position="137"/>
    </location>
</feature>
<dbReference type="RefSeq" id="WP_048899531.1">
    <property type="nucleotide sequence ID" value="NZ_AP024852.1"/>
</dbReference>
<feature type="signal peptide" evidence="1">
    <location>
        <begin position="1"/>
        <end position="19"/>
    </location>
</feature>
<keyword evidence="1" id="KW-0732">Signal</keyword>
<dbReference type="STRING" id="680026.AB733_15220"/>
<dbReference type="InterPro" id="IPR038670">
    <property type="entry name" value="HslJ-like_sf"/>
</dbReference>
<dbReference type="InterPro" id="IPR005184">
    <property type="entry name" value="DUF306_Meta_HslJ"/>
</dbReference>
<evidence type="ECO:0000259" key="2">
    <source>
        <dbReference type="Pfam" id="PF03724"/>
    </source>
</evidence>
<keyword evidence="4" id="KW-1185">Reference proteome</keyword>
<name>A0A0J8V900_9GAMM</name>
<sequence>MKKRFLAALALPVILAACASNNTAQVASEQALINNNWVLTQVDSKTLELPEPMKAPNLELGADMNANGLAGCNRFFGQAEYKEGKVRLDKMGMTMMACPEPAMALENTFAQTLSDWSEATISGNQLTLKGAEHTLTFERDAK</sequence>
<comment type="caution">
    <text evidence="3">The sequence shown here is derived from an EMBL/GenBank/DDBJ whole genome shotgun (WGS) entry which is preliminary data.</text>
</comment>
<accession>A0A0J8V900</accession>
<dbReference type="Gene3D" id="2.40.128.270">
    <property type="match status" value="1"/>
</dbReference>
<evidence type="ECO:0000313" key="4">
    <source>
        <dbReference type="Proteomes" id="UP000240481"/>
    </source>
</evidence>
<dbReference type="InterPro" id="IPR053147">
    <property type="entry name" value="Hsp_HslJ-like"/>
</dbReference>
<protein>
    <submittedName>
        <fullName evidence="3">META domain-containing protein</fullName>
    </submittedName>
</protein>
<organism evidence="3 4">
    <name type="scientific">Photobacterium swingsii</name>
    <dbReference type="NCBI Taxonomy" id="680026"/>
    <lineage>
        <taxon>Bacteria</taxon>
        <taxon>Pseudomonadati</taxon>
        <taxon>Pseudomonadota</taxon>
        <taxon>Gammaproteobacteria</taxon>
        <taxon>Vibrionales</taxon>
        <taxon>Vibrionaceae</taxon>
        <taxon>Photobacterium</taxon>
    </lineage>
</organism>
<dbReference type="PROSITE" id="PS51257">
    <property type="entry name" value="PROKAR_LIPOPROTEIN"/>
    <property type="match status" value="1"/>
</dbReference>
<reference evidence="3 4" key="1">
    <citation type="submission" date="2018-01" db="EMBL/GenBank/DDBJ databases">
        <title>Whole genome sequencing of Histamine producing bacteria.</title>
        <authorList>
            <person name="Butler K."/>
        </authorList>
    </citation>
    <scope>NUCLEOTIDE SEQUENCE [LARGE SCALE GENOMIC DNA]</scope>
    <source>
        <strain evidence="3 4">DSM 24669</strain>
    </source>
</reference>
<dbReference type="Pfam" id="PF03724">
    <property type="entry name" value="META"/>
    <property type="match status" value="1"/>
</dbReference>
<dbReference type="PANTHER" id="PTHR35535">
    <property type="entry name" value="HEAT SHOCK PROTEIN HSLJ"/>
    <property type="match status" value="1"/>
</dbReference>
<dbReference type="AlphaFoldDB" id="A0A0J8V900"/>